<gene>
    <name evidence="1" type="ORF">MLD38_037674</name>
</gene>
<evidence type="ECO:0000313" key="2">
    <source>
        <dbReference type="Proteomes" id="UP001057402"/>
    </source>
</evidence>
<organism evidence="1 2">
    <name type="scientific">Melastoma candidum</name>
    <dbReference type="NCBI Taxonomy" id="119954"/>
    <lineage>
        <taxon>Eukaryota</taxon>
        <taxon>Viridiplantae</taxon>
        <taxon>Streptophyta</taxon>
        <taxon>Embryophyta</taxon>
        <taxon>Tracheophyta</taxon>
        <taxon>Spermatophyta</taxon>
        <taxon>Magnoliopsida</taxon>
        <taxon>eudicotyledons</taxon>
        <taxon>Gunneridae</taxon>
        <taxon>Pentapetalae</taxon>
        <taxon>rosids</taxon>
        <taxon>malvids</taxon>
        <taxon>Myrtales</taxon>
        <taxon>Melastomataceae</taxon>
        <taxon>Melastomatoideae</taxon>
        <taxon>Melastomateae</taxon>
        <taxon>Melastoma</taxon>
    </lineage>
</organism>
<accession>A0ACB9LNZ6</accession>
<comment type="caution">
    <text evidence="1">The sequence shown here is derived from an EMBL/GenBank/DDBJ whole genome shotgun (WGS) entry which is preliminary data.</text>
</comment>
<dbReference type="Proteomes" id="UP001057402">
    <property type="component" value="Chromosome 11"/>
</dbReference>
<proteinExistence type="predicted"/>
<sequence>MPSGFGNLTNLEVLTLTSNRLSGEIPSSLGNLIHLVSLDLRYNQLGGRIHSSLGNLSRFEWLYLHSNQLVGGIPLSLMKLPLLSILDVGSNMLTGIVPSQISNLTRLTELDISANRFHGPVPDSIYRLWNLSVIRLGSNDLTGVARLDLLLQLDGVMEVDLSSNAFSSIIFPKPNANVSQIKVLDLGSSNLTEVPRFLKRQHMLDELSLSNNKISGQIPEWLLQGIIGTLDLSFNYFQGTLPVPPNSIGYYRLSSNRLSGEIPASTCELDIDVLDLADNNFYGPLPLCFGNFSSSLRALSLSGNNFTGEIPDFSHEPCRLLMMDLSSNVFEGQLPRSLTNCRRLQYVNFGRNKITDSFPSWLGLLPWLKVLMLHSNRFHGVMTAPSNNSLFPSLKVITLSENNLGGRLPADYFASLPAMKYFSPDDEFVDPFAQMITLTILDKGIEREFGKTLGYFTLVDLSNNNFSGTIPVSIGDYLLKLHTLNLSNNSLSGPIPQSLANLRKLEVLDLSRNRLSGEIPRVLTRMTSLNHFNVSYNNLSGSIPNGNQFGTFENTSYIGNPELCGSPLTKKCGNSPLIPTSPADNQPGKSSRPLGIVWITGLVGLVGGLVVGVALEHAFGADVLNWLAWKWHNYWPR</sequence>
<name>A0ACB9LNZ6_9MYRT</name>
<reference evidence="2" key="1">
    <citation type="journal article" date="2023" name="Front. Plant Sci.">
        <title>Chromosomal-level genome assembly of Melastoma candidum provides insights into trichome evolution.</title>
        <authorList>
            <person name="Zhong Y."/>
            <person name="Wu W."/>
            <person name="Sun C."/>
            <person name="Zou P."/>
            <person name="Liu Y."/>
            <person name="Dai S."/>
            <person name="Zhou R."/>
        </authorList>
    </citation>
    <scope>NUCLEOTIDE SEQUENCE [LARGE SCALE GENOMIC DNA]</scope>
</reference>
<protein>
    <submittedName>
        <fullName evidence="1">Uncharacterized protein</fullName>
    </submittedName>
</protein>
<evidence type="ECO:0000313" key="1">
    <source>
        <dbReference type="EMBL" id="KAI4312884.1"/>
    </source>
</evidence>
<dbReference type="EMBL" id="CM042890">
    <property type="protein sequence ID" value="KAI4312884.1"/>
    <property type="molecule type" value="Genomic_DNA"/>
</dbReference>
<keyword evidence="2" id="KW-1185">Reference proteome</keyword>